<dbReference type="InterPro" id="IPR002716">
    <property type="entry name" value="PIN_dom"/>
</dbReference>
<evidence type="ECO:0000256" key="11">
    <source>
        <dbReference type="RuleBase" id="RU003901"/>
    </source>
</evidence>
<dbReference type="Gene3D" id="2.40.50.700">
    <property type="match status" value="1"/>
</dbReference>
<comment type="subcellular location">
    <subcellularLocation>
        <location evidence="1">Nucleus</location>
    </subcellularLocation>
</comment>
<evidence type="ECO:0000259" key="14">
    <source>
        <dbReference type="SMART" id="SM00955"/>
    </source>
</evidence>
<dbReference type="Pfam" id="PF17849">
    <property type="entry name" value="OB_Dis3"/>
    <property type="match status" value="1"/>
</dbReference>
<keyword evidence="9" id="KW-0539">Nucleus</keyword>
<dbReference type="SUPFAM" id="SSF88723">
    <property type="entry name" value="PIN domain-like"/>
    <property type="match status" value="1"/>
</dbReference>
<dbReference type="SUPFAM" id="SSF50249">
    <property type="entry name" value="Nucleic acid-binding proteins"/>
    <property type="match status" value="3"/>
</dbReference>
<evidence type="ECO:0000256" key="12">
    <source>
        <dbReference type="SAM" id="MobiDB-lite"/>
    </source>
</evidence>
<evidence type="ECO:0000256" key="4">
    <source>
        <dbReference type="ARBA" id="ARBA00022722"/>
    </source>
</evidence>
<evidence type="ECO:0000256" key="6">
    <source>
        <dbReference type="ARBA" id="ARBA00022835"/>
    </source>
</evidence>
<dbReference type="EMBL" id="KQ474081">
    <property type="protein sequence ID" value="KPV73886.1"/>
    <property type="molecule type" value="Genomic_DNA"/>
</dbReference>
<gene>
    <name evidence="15" type="ORF">RHOBADRAFT_48674</name>
</gene>
<dbReference type="InterPro" id="IPR001900">
    <property type="entry name" value="RNase_II/R"/>
</dbReference>
<feature type="region of interest" description="Disordered" evidence="12">
    <location>
        <begin position="341"/>
        <end position="392"/>
    </location>
</feature>
<protein>
    <recommendedName>
        <fullName evidence="10">Ribosomal RNA-processing protein 44</fullName>
    </recommendedName>
</protein>
<dbReference type="RefSeq" id="XP_018269935.1">
    <property type="nucleotide sequence ID" value="XM_018415171.1"/>
</dbReference>
<dbReference type="GO" id="GO:0016075">
    <property type="term" value="P:rRNA catabolic process"/>
    <property type="evidence" value="ECO:0007669"/>
    <property type="project" value="TreeGrafter"/>
</dbReference>
<reference evidence="15 16" key="1">
    <citation type="journal article" date="2015" name="Front. Microbiol.">
        <title>Genome sequence of the plant growth promoting endophytic yeast Rhodotorula graminis WP1.</title>
        <authorList>
            <person name="Firrincieli A."/>
            <person name="Otillar R."/>
            <person name="Salamov A."/>
            <person name="Schmutz J."/>
            <person name="Khan Z."/>
            <person name="Redman R.S."/>
            <person name="Fleck N.D."/>
            <person name="Lindquist E."/>
            <person name="Grigoriev I.V."/>
            <person name="Doty S.L."/>
        </authorList>
    </citation>
    <scope>NUCLEOTIDE SEQUENCE [LARGE SCALE GENOMIC DNA]</scope>
    <source>
        <strain evidence="15 16">WP1</strain>
    </source>
</reference>
<comment type="similarity">
    <text evidence="2 11">Belongs to the RNR ribonuclease family.</text>
</comment>
<feature type="compositionally biased region" description="Basic and acidic residues" evidence="12">
    <location>
        <begin position="341"/>
        <end position="352"/>
    </location>
</feature>
<dbReference type="Gene3D" id="2.40.50.690">
    <property type="match status" value="1"/>
</dbReference>
<dbReference type="GO" id="GO:0000177">
    <property type="term" value="C:cytoplasmic exosome (RNase complex)"/>
    <property type="evidence" value="ECO:0007669"/>
    <property type="project" value="TreeGrafter"/>
</dbReference>
<dbReference type="SMART" id="SM00955">
    <property type="entry name" value="RNB"/>
    <property type="match status" value="1"/>
</dbReference>
<dbReference type="PROSITE" id="PS01175">
    <property type="entry name" value="RIBONUCLEASE_II"/>
    <property type="match status" value="1"/>
</dbReference>
<dbReference type="AlphaFoldDB" id="A0A0P9FDR1"/>
<feature type="domain" description="PIN" evidence="13">
    <location>
        <begin position="66"/>
        <end position="215"/>
    </location>
</feature>
<feature type="compositionally biased region" description="Low complexity" evidence="12">
    <location>
        <begin position="371"/>
        <end position="389"/>
    </location>
</feature>
<evidence type="ECO:0000313" key="16">
    <source>
        <dbReference type="Proteomes" id="UP000053890"/>
    </source>
</evidence>
<dbReference type="GO" id="GO:0000175">
    <property type="term" value="F:3'-5'-RNA exonuclease activity"/>
    <property type="evidence" value="ECO:0007669"/>
    <property type="project" value="UniProtKB-ARBA"/>
</dbReference>
<proteinExistence type="inferred from homology"/>
<dbReference type="PANTHER" id="PTHR23355:SF35">
    <property type="entry name" value="EXOSOME COMPLEX EXONUCLEASE RRP44"/>
    <property type="match status" value="1"/>
</dbReference>
<dbReference type="GO" id="GO:0000176">
    <property type="term" value="C:nuclear exosome (RNase complex)"/>
    <property type="evidence" value="ECO:0007669"/>
    <property type="project" value="TreeGrafter"/>
</dbReference>
<dbReference type="Gene3D" id="2.40.50.140">
    <property type="entry name" value="Nucleic acid-binding proteins"/>
    <property type="match status" value="1"/>
</dbReference>
<dbReference type="OMA" id="GQVMRNN"/>
<evidence type="ECO:0000256" key="7">
    <source>
        <dbReference type="ARBA" id="ARBA00022839"/>
    </source>
</evidence>
<dbReference type="Pfam" id="PF17216">
    <property type="entry name" value="Rrp44_CSD1"/>
    <property type="match status" value="1"/>
</dbReference>
<organism evidence="15 16">
    <name type="scientific">Rhodotorula graminis (strain WP1)</name>
    <dbReference type="NCBI Taxonomy" id="578459"/>
    <lineage>
        <taxon>Eukaryota</taxon>
        <taxon>Fungi</taxon>
        <taxon>Dikarya</taxon>
        <taxon>Basidiomycota</taxon>
        <taxon>Pucciniomycotina</taxon>
        <taxon>Microbotryomycetes</taxon>
        <taxon>Sporidiobolales</taxon>
        <taxon>Sporidiobolaceae</taxon>
        <taxon>Rhodotorula</taxon>
    </lineage>
</organism>
<dbReference type="GO" id="GO:0071031">
    <property type="term" value="P:nuclear mRNA surveillance of mRNA 3'-end processing"/>
    <property type="evidence" value="ECO:0007669"/>
    <property type="project" value="TreeGrafter"/>
</dbReference>
<evidence type="ECO:0000259" key="13">
    <source>
        <dbReference type="SMART" id="SM00670"/>
    </source>
</evidence>
<dbReference type="PANTHER" id="PTHR23355">
    <property type="entry name" value="RIBONUCLEASE"/>
    <property type="match status" value="1"/>
</dbReference>
<evidence type="ECO:0000256" key="3">
    <source>
        <dbReference type="ARBA" id="ARBA00022552"/>
    </source>
</evidence>
<dbReference type="InterPro" id="IPR029060">
    <property type="entry name" value="PIN-like_dom_sf"/>
</dbReference>
<evidence type="ECO:0000256" key="5">
    <source>
        <dbReference type="ARBA" id="ARBA00022801"/>
    </source>
</evidence>
<dbReference type="SMART" id="SM00670">
    <property type="entry name" value="PINc"/>
    <property type="match status" value="1"/>
</dbReference>
<keyword evidence="16" id="KW-1185">Reference proteome</keyword>
<evidence type="ECO:0000256" key="10">
    <source>
        <dbReference type="ARBA" id="ARBA00077930"/>
    </source>
</evidence>
<dbReference type="InterPro" id="IPR041505">
    <property type="entry name" value="Dis3_CSD2"/>
</dbReference>
<dbReference type="STRING" id="578459.A0A0P9FDR1"/>
<keyword evidence="3" id="KW-0698">rRNA processing</keyword>
<evidence type="ECO:0000256" key="8">
    <source>
        <dbReference type="ARBA" id="ARBA00022884"/>
    </source>
</evidence>
<name>A0A0P9FDR1_RHOGW</name>
<dbReference type="OrthoDB" id="372421at2759"/>
<dbReference type="InterPro" id="IPR033770">
    <property type="entry name" value="RRP44_S1"/>
</dbReference>
<evidence type="ECO:0000256" key="2">
    <source>
        <dbReference type="ARBA" id="ARBA00005785"/>
    </source>
</evidence>
<dbReference type="InterPro" id="IPR050180">
    <property type="entry name" value="RNR_Ribonuclease"/>
</dbReference>
<dbReference type="GO" id="GO:0003723">
    <property type="term" value="F:RNA binding"/>
    <property type="evidence" value="ECO:0007669"/>
    <property type="project" value="UniProtKB-KW"/>
</dbReference>
<evidence type="ECO:0000256" key="9">
    <source>
        <dbReference type="ARBA" id="ARBA00023242"/>
    </source>
</evidence>
<feature type="domain" description="RNB" evidence="14">
    <location>
        <begin position="536"/>
        <end position="870"/>
    </location>
</feature>
<dbReference type="InterPro" id="IPR022966">
    <property type="entry name" value="RNase_II/R_CS"/>
</dbReference>
<dbReference type="InterPro" id="IPR033771">
    <property type="entry name" value="Rrp44_CSD1"/>
</dbReference>
<keyword evidence="6" id="KW-0271">Exosome</keyword>
<sequence>MSTSTSTQPPSQITILRKRPHGQGGAQDHAYFRKTARGKLMRVVREHYLRPAADFPEPPALPAGVSWVLPDTNAILHQFDLLASPLFPAPLLVAQTVLDEVRHRSLPLFNKLRTLIDDDYELPDGAANSSAPQPKMKRGWTIWNEAIEETFLERNEGETPNDRNDRAIRHVASYYSAILSSSAANKRQKTSASSSKPSPADAPLILLTDDAANLALARKAGLTTLTTKAYVESLPAEQQEKLVDLLAVSGAGLSGRGAGGRDGGEGPFYDEHLPVSVLQAGVKAGKFHQGHFNPSPYNPLGEATVNSGGGAKPILLPSREAMNRAVAGDLVVVELLPESEWRSPNEKVVDADAKDEDPEAPVDPTEDGSDAPAPTSAPLSRPSAPASTRDVQPTGRVVGILRRAWRPYVCTLRVTSLLAEAFATTSSRTVTATPVQRGIPSIRIRTRQAAQLAGQKFLVSIDRWGAGSRLPEGHFVRVLGAVGSKEGEVESLLEEWEVPYRPFSNAITSCLPEEGDKWVVPGKGPGEDPKGVWRNRVDLRDEIICSIDPPGCQDIDDALHAKRLPNGNIQAGVHIADVSHFVHPDNPMDAEAASRGTTVYLVDKRIDMLPHLLGTNLCSLRPYVERLAFSVLWELDEDANIVDVKFTKSVIASKEAFTYEAAQRRKDDKSLNDPLTEGIRMLNSIAQKLRAKRMAAGALNLASPEVKIHLESSEQTGPVDVEVKEMFETNSLVEEFMLLANISVGQRIYEQFPQTAVLRRHAPPPKTNFEVLQDVLQKRRGFTLDVSTSGALADSLDKCVDPTFPAFNTLVRIMATRCMLSAEYFCSGSLPASQFSHYGLASPIYTHFTSPIRRYADVLVHRQLAAAISGQPLHAGLQTRAFVEKTLEVVNKRHRGAQGAARASIEFYVALSIQRREEAAQKLALEAVGKADKADKAQGKVRAEAFVIRAFKNGLAVFVSQFGLEGLVTFKRDLEYDAESYEVTAANADGNKVTIGVFDKVEVEISVEKDRNTQRGKVVMHLIKPVDSRGP</sequence>
<dbReference type="GeneID" id="28975619"/>
<accession>A0A0P9FDR1</accession>
<dbReference type="CDD" id="cd09862">
    <property type="entry name" value="PIN_Rrp44-like"/>
    <property type="match status" value="1"/>
</dbReference>
<keyword evidence="8" id="KW-0694">RNA-binding</keyword>
<dbReference type="Proteomes" id="UP000053890">
    <property type="component" value="Unassembled WGS sequence"/>
</dbReference>
<dbReference type="GO" id="GO:0004519">
    <property type="term" value="F:endonuclease activity"/>
    <property type="evidence" value="ECO:0007669"/>
    <property type="project" value="TreeGrafter"/>
</dbReference>
<dbReference type="GO" id="GO:0006364">
    <property type="term" value="P:rRNA processing"/>
    <property type="evidence" value="ECO:0007669"/>
    <property type="project" value="UniProtKB-KW"/>
</dbReference>
<dbReference type="Pfam" id="PF17215">
    <property type="entry name" value="Rrp44_S1"/>
    <property type="match status" value="1"/>
</dbReference>
<dbReference type="Pfam" id="PF00773">
    <property type="entry name" value="RNB"/>
    <property type="match status" value="1"/>
</dbReference>
<keyword evidence="5" id="KW-0378">Hydrolase</keyword>
<feature type="compositionally biased region" description="Acidic residues" evidence="12">
    <location>
        <begin position="353"/>
        <end position="369"/>
    </location>
</feature>
<evidence type="ECO:0000313" key="15">
    <source>
        <dbReference type="EMBL" id="KPV73886.1"/>
    </source>
</evidence>
<dbReference type="InterPro" id="IPR012340">
    <property type="entry name" value="NA-bd_OB-fold"/>
</dbReference>
<keyword evidence="4" id="KW-0540">Nuclease</keyword>
<dbReference type="FunFam" id="2.40.50.700:FF:000001">
    <property type="entry name" value="Exosome complex exonuclease exoribonuclease (Rrp44)"/>
    <property type="match status" value="1"/>
</dbReference>
<dbReference type="Gene3D" id="3.40.50.1010">
    <property type="entry name" value="5'-nuclease"/>
    <property type="match status" value="1"/>
</dbReference>
<evidence type="ECO:0000256" key="1">
    <source>
        <dbReference type="ARBA" id="ARBA00004123"/>
    </source>
</evidence>
<keyword evidence="7" id="KW-0269">Exonuclease</keyword>
<dbReference type="Pfam" id="PF13638">
    <property type="entry name" value="PIN_4"/>
    <property type="match status" value="1"/>
</dbReference>